<dbReference type="AlphaFoldDB" id="A0A931MGD9"/>
<evidence type="ECO:0000313" key="1">
    <source>
        <dbReference type="EMBL" id="MBG9387963.1"/>
    </source>
</evidence>
<dbReference type="EMBL" id="JADWYS010000001">
    <property type="protein sequence ID" value="MBG9387963.1"/>
    <property type="molecule type" value="Genomic_DNA"/>
</dbReference>
<keyword evidence="2" id="KW-1185">Reference proteome</keyword>
<accession>A0A931MGD9</accession>
<protein>
    <submittedName>
        <fullName evidence="1">Cyclase family protein</fullName>
    </submittedName>
</protein>
<sequence length="330" mass="35879">MSAAQPRRWVRRPDGSNWGDFGDDDRLGRLNLITPERRRAALAEAREGLVFCLSLPLDVGPGMNPSRFPPKLAPAIRDGRPRYNACACVVYPGLTDVVCDDKVELWTQYSTQWDSLVHHGSLFDADGDGVEEIRYYNGFGEVEAVGTSPLGIQHMAETCVQGRGVLIDLWKHAGAAKTVIGYDQLMRIMEADRVVVEAGDLLCLRTGFADQLLLDKRPDAQALNDFGATLDGRDARLMQWITDSGISALIADNVAVEARASAPKPGFLGSSMPLHDHCLFKLGLHLGELFLLSPLADWLAANARNRFLLTAPPLRLPGAVGSPATPVATV</sequence>
<proteinExistence type="predicted"/>
<organism evidence="1 2">
    <name type="scientific">Caenimonas aquaedulcis</name>
    <dbReference type="NCBI Taxonomy" id="2793270"/>
    <lineage>
        <taxon>Bacteria</taxon>
        <taxon>Pseudomonadati</taxon>
        <taxon>Pseudomonadota</taxon>
        <taxon>Betaproteobacteria</taxon>
        <taxon>Burkholderiales</taxon>
        <taxon>Comamonadaceae</taxon>
        <taxon>Caenimonas</taxon>
    </lineage>
</organism>
<dbReference type="GO" id="GO:0004061">
    <property type="term" value="F:arylformamidase activity"/>
    <property type="evidence" value="ECO:0007669"/>
    <property type="project" value="InterPro"/>
</dbReference>
<name>A0A931MGD9_9BURK</name>
<comment type="caution">
    <text evidence="1">The sequence shown here is derived from an EMBL/GenBank/DDBJ whole genome shotgun (WGS) entry which is preliminary data.</text>
</comment>
<dbReference type="RefSeq" id="WP_196985845.1">
    <property type="nucleotide sequence ID" value="NZ_JADWYS010000001.1"/>
</dbReference>
<dbReference type="Gene3D" id="3.50.30.50">
    <property type="entry name" value="Putative cyclase"/>
    <property type="match status" value="1"/>
</dbReference>
<evidence type="ECO:0000313" key="2">
    <source>
        <dbReference type="Proteomes" id="UP000651050"/>
    </source>
</evidence>
<dbReference type="InterPro" id="IPR037175">
    <property type="entry name" value="KFase_sf"/>
</dbReference>
<dbReference type="PANTHER" id="PTHR34861">
    <property type="match status" value="1"/>
</dbReference>
<dbReference type="InterPro" id="IPR007325">
    <property type="entry name" value="KFase/CYL"/>
</dbReference>
<gene>
    <name evidence="1" type="ORF">I5803_08025</name>
</gene>
<reference evidence="1" key="1">
    <citation type="submission" date="2020-11" db="EMBL/GenBank/DDBJ databases">
        <title>Bacterial whole genome sequence for Caenimonas sp. DR4.4.</title>
        <authorList>
            <person name="Le V."/>
            <person name="Ko S.-R."/>
            <person name="Ahn C.-Y."/>
            <person name="Oh H.-M."/>
        </authorList>
    </citation>
    <scope>NUCLEOTIDE SEQUENCE</scope>
    <source>
        <strain evidence="1">DR4.4</strain>
    </source>
</reference>
<dbReference type="GO" id="GO:0019441">
    <property type="term" value="P:L-tryptophan catabolic process to kynurenine"/>
    <property type="evidence" value="ECO:0007669"/>
    <property type="project" value="InterPro"/>
</dbReference>
<dbReference type="PANTHER" id="PTHR34861:SF11">
    <property type="entry name" value="CYCLASE"/>
    <property type="match status" value="1"/>
</dbReference>
<dbReference type="Proteomes" id="UP000651050">
    <property type="component" value="Unassembled WGS sequence"/>
</dbReference>
<dbReference type="SUPFAM" id="SSF102198">
    <property type="entry name" value="Putative cyclase"/>
    <property type="match status" value="1"/>
</dbReference>
<dbReference type="Pfam" id="PF04199">
    <property type="entry name" value="Cyclase"/>
    <property type="match status" value="1"/>
</dbReference>